<dbReference type="RefSeq" id="WP_197960789.1">
    <property type="nucleotide sequence ID" value="NZ_JACCHP010000011.1"/>
</dbReference>
<dbReference type="EMBL" id="JACCHP010000011">
    <property type="protein sequence ID" value="MBH5399557.1"/>
    <property type="molecule type" value="Genomic_DNA"/>
</dbReference>
<dbReference type="InterPro" id="IPR022398">
    <property type="entry name" value="Peptidase_S8_His-AS"/>
</dbReference>
<reference evidence="8 9" key="1">
    <citation type="submission" date="2020-07" db="EMBL/GenBank/DDBJ databases">
        <title>Bradyrhizobium diversity isolated from nodules of indigenous legumes of Western Australia.</title>
        <authorList>
            <person name="Klepa M.S."/>
        </authorList>
    </citation>
    <scope>NUCLEOTIDE SEQUENCE [LARGE SCALE GENOMIC DNA]</scope>
    <source>
        <strain evidence="8 9">CNPSo 4010</strain>
    </source>
</reference>
<evidence type="ECO:0000256" key="2">
    <source>
        <dbReference type="ARBA" id="ARBA00022670"/>
    </source>
</evidence>
<keyword evidence="3 5" id="KW-0378">Hydrolase</keyword>
<keyword evidence="9" id="KW-1185">Reference proteome</keyword>
<keyword evidence="4 5" id="KW-0720">Serine protease</keyword>
<dbReference type="Pfam" id="PF00082">
    <property type="entry name" value="Peptidase_S8"/>
    <property type="match status" value="1"/>
</dbReference>
<feature type="domain" description="Peptidase S8/S53" evidence="7">
    <location>
        <begin position="110"/>
        <end position="379"/>
    </location>
</feature>
<dbReference type="PROSITE" id="PS00137">
    <property type="entry name" value="SUBTILASE_HIS"/>
    <property type="match status" value="1"/>
</dbReference>
<evidence type="ECO:0000256" key="4">
    <source>
        <dbReference type="ARBA" id="ARBA00022825"/>
    </source>
</evidence>
<accession>A0ABS0PRP0</accession>
<comment type="similarity">
    <text evidence="1 5">Belongs to the peptidase S8 family.</text>
</comment>
<organism evidence="8 9">
    <name type="scientific">Bradyrhizobium agreste</name>
    <dbReference type="NCBI Taxonomy" id="2751811"/>
    <lineage>
        <taxon>Bacteria</taxon>
        <taxon>Pseudomonadati</taxon>
        <taxon>Pseudomonadota</taxon>
        <taxon>Alphaproteobacteria</taxon>
        <taxon>Hyphomicrobiales</taxon>
        <taxon>Nitrobacteraceae</taxon>
        <taxon>Bradyrhizobium</taxon>
    </lineage>
</organism>
<dbReference type="InterPro" id="IPR023828">
    <property type="entry name" value="Peptidase_S8_Ser-AS"/>
</dbReference>
<keyword evidence="2 5" id="KW-0645">Protease</keyword>
<feature type="compositionally biased region" description="Basic residues" evidence="6">
    <location>
        <begin position="402"/>
        <end position="424"/>
    </location>
</feature>
<evidence type="ECO:0000256" key="3">
    <source>
        <dbReference type="ARBA" id="ARBA00022801"/>
    </source>
</evidence>
<feature type="active site" description="Charge relay system" evidence="5">
    <location>
        <position position="330"/>
    </location>
</feature>
<dbReference type="InterPro" id="IPR015500">
    <property type="entry name" value="Peptidase_S8_subtilisin-rel"/>
</dbReference>
<sequence>MSPISTSSTQTLLTQTVIAEGLRQADFAAAKAFGATVIEEGLDGKVLLRVESVEQVFSLVELLTKREIGSATPNFVRRISPINKSAPTRAWSHNKIGVAAAWAITRGSADVRVAVLDEGVDTAHPSLKAAVVAERDFIGSNGNSATPAGNDAHGTACAGIVLSRDDTYPGIAPNCSLIAARIAMDDGSGNWIFDDFATADAIDWCWRQGAAVLSNSWGGGAPSDAISRAFARARTQGRDGLGAVVAIAAGNFQNPIDFPGNLPGYVTVGASNPDDKRKTRTSSDGENWWGSSYGATMQLLAPGVFIWTTDISGPAGYDPGDFTKTFNGTSSATPAVAGAAALMISANPALSASSIRNLLGTTAKKIQGQTTWTPELGWGRLDVGRAVAAAKVAGEPQAVKPAGKKAKKQAKKAKKKAKKAAKKK</sequence>
<dbReference type="Gene3D" id="3.40.50.200">
    <property type="entry name" value="Peptidase S8/S53 domain"/>
    <property type="match status" value="1"/>
</dbReference>
<dbReference type="PROSITE" id="PS00138">
    <property type="entry name" value="SUBTILASE_SER"/>
    <property type="match status" value="1"/>
</dbReference>
<feature type="active site" description="Charge relay system" evidence="5">
    <location>
        <position position="117"/>
    </location>
</feature>
<evidence type="ECO:0000256" key="1">
    <source>
        <dbReference type="ARBA" id="ARBA00011073"/>
    </source>
</evidence>
<dbReference type="PRINTS" id="PR00723">
    <property type="entry name" value="SUBTILISIN"/>
</dbReference>
<dbReference type="PANTHER" id="PTHR43806:SF11">
    <property type="entry name" value="CEREVISIN-RELATED"/>
    <property type="match status" value="1"/>
</dbReference>
<dbReference type="PROSITE" id="PS51892">
    <property type="entry name" value="SUBTILASE"/>
    <property type="match status" value="1"/>
</dbReference>
<dbReference type="InterPro" id="IPR050131">
    <property type="entry name" value="Peptidase_S8_subtilisin-like"/>
</dbReference>
<feature type="active site" description="Charge relay system" evidence="5">
    <location>
        <position position="153"/>
    </location>
</feature>
<evidence type="ECO:0000256" key="5">
    <source>
        <dbReference type="PROSITE-ProRule" id="PRU01240"/>
    </source>
</evidence>
<dbReference type="SUPFAM" id="SSF52743">
    <property type="entry name" value="Subtilisin-like"/>
    <property type="match status" value="1"/>
</dbReference>
<dbReference type="PANTHER" id="PTHR43806">
    <property type="entry name" value="PEPTIDASE S8"/>
    <property type="match status" value="1"/>
</dbReference>
<evidence type="ECO:0000256" key="6">
    <source>
        <dbReference type="SAM" id="MobiDB-lite"/>
    </source>
</evidence>
<proteinExistence type="inferred from homology"/>
<evidence type="ECO:0000313" key="9">
    <source>
        <dbReference type="Proteomes" id="UP000807370"/>
    </source>
</evidence>
<dbReference type="InterPro" id="IPR000209">
    <property type="entry name" value="Peptidase_S8/S53_dom"/>
</dbReference>
<gene>
    <name evidence="8" type="ORF">HZZ13_17455</name>
</gene>
<name>A0ABS0PRP0_9BRAD</name>
<evidence type="ECO:0000313" key="8">
    <source>
        <dbReference type="EMBL" id="MBH5399557.1"/>
    </source>
</evidence>
<feature type="region of interest" description="Disordered" evidence="6">
    <location>
        <begin position="395"/>
        <end position="424"/>
    </location>
</feature>
<comment type="caution">
    <text evidence="8">The sequence shown here is derived from an EMBL/GenBank/DDBJ whole genome shotgun (WGS) entry which is preliminary data.</text>
</comment>
<protein>
    <submittedName>
        <fullName evidence="8">S8 family serine peptidase</fullName>
    </submittedName>
</protein>
<dbReference type="Proteomes" id="UP000807370">
    <property type="component" value="Unassembled WGS sequence"/>
</dbReference>
<evidence type="ECO:0000259" key="7">
    <source>
        <dbReference type="Pfam" id="PF00082"/>
    </source>
</evidence>
<dbReference type="InterPro" id="IPR036852">
    <property type="entry name" value="Peptidase_S8/S53_dom_sf"/>
</dbReference>